<sequence length="62" mass="6575">MDLIETSDLKLRLLAREVMAMRLGLAPEAALSVTRAAASRLEADAQAGRPLTALKAAVLDEV</sequence>
<gene>
    <name evidence="1" type="ORF">SO3561_04384</name>
</gene>
<keyword evidence="2" id="KW-1185">Reference proteome</keyword>
<evidence type="ECO:0000313" key="2">
    <source>
        <dbReference type="Proteomes" id="UP000217446"/>
    </source>
</evidence>
<comment type="caution">
    <text evidence="1">The sequence shown here is derived from an EMBL/GenBank/DDBJ whole genome shotgun (WGS) entry which is preliminary data.</text>
</comment>
<protein>
    <submittedName>
        <fullName evidence="1">Uncharacterized protein</fullName>
    </submittedName>
</protein>
<evidence type="ECO:0000313" key="1">
    <source>
        <dbReference type="EMBL" id="GAX52865.1"/>
    </source>
</evidence>
<dbReference type="STRING" id="1963.AQJ27_10955"/>
<reference evidence="2" key="1">
    <citation type="submission" date="2017-05" db="EMBL/GenBank/DDBJ databases">
        <title>Streptomyces olivochromogenes NBRC 3561 whole genome shotgun sequence.</title>
        <authorList>
            <person name="Dohra H."/>
            <person name="Kodani S."/>
        </authorList>
    </citation>
    <scope>NUCLEOTIDE SEQUENCE [LARGE SCALE GENOMIC DNA]</scope>
    <source>
        <strain evidence="2">NBRC 3561</strain>
    </source>
</reference>
<dbReference type="RefSeq" id="WP_067365568.1">
    <property type="nucleotide sequence ID" value="NZ_BDQI01000008.1"/>
</dbReference>
<dbReference type="EMBL" id="BDQI01000008">
    <property type="protein sequence ID" value="GAX52865.1"/>
    <property type="molecule type" value="Genomic_DNA"/>
</dbReference>
<organism evidence="1 2">
    <name type="scientific">Streptomyces olivochromogenes</name>
    <dbReference type="NCBI Taxonomy" id="1963"/>
    <lineage>
        <taxon>Bacteria</taxon>
        <taxon>Bacillati</taxon>
        <taxon>Actinomycetota</taxon>
        <taxon>Actinomycetes</taxon>
        <taxon>Kitasatosporales</taxon>
        <taxon>Streptomycetaceae</taxon>
        <taxon>Streptomyces</taxon>
    </lineage>
</organism>
<accession>A0A250VFA7</accession>
<name>A0A250VFA7_STROL</name>
<proteinExistence type="predicted"/>
<dbReference type="Proteomes" id="UP000217446">
    <property type="component" value="Unassembled WGS sequence"/>
</dbReference>
<dbReference type="AlphaFoldDB" id="A0A250VFA7"/>